<feature type="region of interest" description="Disordered" evidence="3">
    <location>
        <begin position="921"/>
        <end position="942"/>
    </location>
</feature>
<accession>A0ABP1S4N4</accession>
<organism evidence="5 6">
    <name type="scientific">Orchesella dallaii</name>
    <dbReference type="NCBI Taxonomy" id="48710"/>
    <lineage>
        <taxon>Eukaryota</taxon>
        <taxon>Metazoa</taxon>
        <taxon>Ecdysozoa</taxon>
        <taxon>Arthropoda</taxon>
        <taxon>Hexapoda</taxon>
        <taxon>Collembola</taxon>
        <taxon>Entomobryomorpha</taxon>
        <taxon>Entomobryoidea</taxon>
        <taxon>Orchesellidae</taxon>
        <taxon>Orchesellinae</taxon>
        <taxon>Orchesella</taxon>
    </lineage>
</organism>
<evidence type="ECO:0000259" key="4">
    <source>
        <dbReference type="PROSITE" id="PS50086"/>
    </source>
</evidence>
<feature type="coiled-coil region" evidence="2">
    <location>
        <begin position="947"/>
        <end position="981"/>
    </location>
</feature>
<dbReference type="InterPro" id="IPR000195">
    <property type="entry name" value="Rab-GAP-TBC_dom"/>
</dbReference>
<dbReference type="InterPro" id="IPR035969">
    <property type="entry name" value="Rab-GAP_TBC_sf"/>
</dbReference>
<dbReference type="EMBL" id="CAXLJM020000160">
    <property type="protein sequence ID" value="CAL8143642.1"/>
    <property type="molecule type" value="Genomic_DNA"/>
</dbReference>
<feature type="coiled-coil region" evidence="2">
    <location>
        <begin position="834"/>
        <end position="890"/>
    </location>
</feature>
<keyword evidence="2" id="KW-0175">Coiled coil</keyword>
<dbReference type="Gene3D" id="1.10.10.750">
    <property type="entry name" value="Ypt/Rab-GAP domain of gyp1p, domain 1"/>
    <property type="match status" value="1"/>
</dbReference>
<evidence type="ECO:0000313" key="5">
    <source>
        <dbReference type="EMBL" id="CAL8143642.1"/>
    </source>
</evidence>
<dbReference type="InterPro" id="IPR022164">
    <property type="entry name" value="Kinesin-like"/>
</dbReference>
<dbReference type="Gene3D" id="2.30.29.30">
    <property type="entry name" value="Pleckstrin-homology domain (PH domain)/Phosphotyrosine-binding domain (PTB)"/>
    <property type="match status" value="1"/>
</dbReference>
<sequence length="1046" mass="117704">MEEDTVAATTPPIKTMDKVDLVDGKSSNDKVDGSANAQVSTTPEVKEVLIKDPLQNPDSGGGVQGAGDSVAVPCSTKSSPSQSTTDVKKQDNFVIFHCVSYLGAAIIKEPRCETEIQKIMGFLNEQSSDKVMTVSVSVDIHADGFVIVCEEDNQLELSRFKINQIIFFARGSSGTSASACFAFTSSHGESYEEAFFQCHAFRCDVPEAVTHVFTSFARAFDSTKKQIENKIEAQENFVFEVSLEIKEDDGKGHYGPAPRDKGFFKIRSGIPKQIWLTIYQLPDSARELNVERCFGLLLSPGRHVRNSDMQLVETISWSIGSTNYGRRSYVVGGIWDTNDPAFEPLNQETSKDSGVFLTVAVDLVIKGIQEPIRFALENKARIYPSTERFWMLGRKYHFTQQFEITLKKIDANTPKNGNSYQVISTRALGEVDKSKVNFNLNFTSFIRSSSIGSLDLDTPTKDDEESDDDEPLQSGMGEISKDCTDEQISAWSEIVTNWTLGTARPKQLTPLVKAGIPDTIRGEMWLRLADCQDDSVLFETYKTLLGKECENEEVILRDITRTFPANDYFKESGGKGQEQLHRISKGYAVYDTEVGYCQGISFIGAALLLQMPEEQAFCLLVKIMYNYQFRDLYRDGFDNLHLKLHQLDRLIEEQIPELWAHFQELAIESHMYASQWFLTLFTAKFPLVFVFRVIDVFLLDGTKTLFQVALALLAAARKDLLVLDFEGVLKYFRVSLPKKFKTAEAAHSLIRMATQIKVKKLKKYEAEYVLAKEQEKNYVDPLTRLQRENKKLMEDMIRYESTITNLVLSKTAAEEAAIALDEELIRTKNTLKEVEDFNSRLKEETNSVKELFQREMKQYDIESEKKSNIIADYKRTCSNLSSQLEQAQKDTRERNKFFQSNLCPACAHFVSVAINIAGGNKNSETGSPSEQYSPSHEPPTLSTDETIKMLENELAKTKIALAEAECRNDDLSHRLSISQNELEAIRTNSSGSTWLWKNLSFTKDKDHKKISQSSSNPVSMDDCSSISNSSNGSTGNANMNYSSGKK</sequence>
<dbReference type="Pfam" id="PF00566">
    <property type="entry name" value="RabGAP-TBC"/>
    <property type="match status" value="1"/>
</dbReference>
<feature type="region of interest" description="Disordered" evidence="3">
    <location>
        <begin position="22"/>
        <end position="85"/>
    </location>
</feature>
<comment type="caution">
    <text evidence="5">The sequence shown here is derived from an EMBL/GenBank/DDBJ whole genome shotgun (WGS) entry which is preliminary data.</text>
</comment>
<evidence type="ECO:0000256" key="1">
    <source>
        <dbReference type="ARBA" id="ARBA00022468"/>
    </source>
</evidence>
<name>A0ABP1S4N4_9HEXA</name>
<dbReference type="Gene3D" id="1.10.8.270">
    <property type="entry name" value="putative rabgap domain of human tbc1 domain family member 14 like domains"/>
    <property type="match status" value="1"/>
</dbReference>
<dbReference type="Gene3D" id="1.10.472.80">
    <property type="entry name" value="Ypt/Rab-GAP domain of gyp1p, domain 3"/>
    <property type="match status" value="1"/>
</dbReference>
<dbReference type="InterPro" id="IPR006020">
    <property type="entry name" value="PTB/PI_dom"/>
</dbReference>
<feature type="compositionally biased region" description="Polar residues" evidence="3">
    <location>
        <begin position="75"/>
        <end position="85"/>
    </location>
</feature>
<feature type="compositionally biased region" description="Low complexity" evidence="3">
    <location>
        <begin position="1019"/>
        <end position="1040"/>
    </location>
</feature>
<dbReference type="Pfam" id="PF00640">
    <property type="entry name" value="PID"/>
    <property type="match status" value="1"/>
</dbReference>
<dbReference type="InterPro" id="IPR050302">
    <property type="entry name" value="Rab_GAP_TBC_domain"/>
</dbReference>
<feature type="compositionally biased region" description="Basic and acidic residues" evidence="3">
    <location>
        <begin position="22"/>
        <end position="32"/>
    </location>
</feature>
<dbReference type="PANTHER" id="PTHR47219:SF9">
    <property type="entry name" value="GTPASE ACTIVATING PROTEIN AND CENTROSOME-ASSOCIATED, ISOFORM B"/>
    <property type="match status" value="1"/>
</dbReference>
<dbReference type="SUPFAM" id="SSF47923">
    <property type="entry name" value="Ypt/Rab-GAP domain of gyp1p"/>
    <property type="match status" value="2"/>
</dbReference>
<proteinExistence type="predicted"/>
<dbReference type="SMART" id="SM00164">
    <property type="entry name" value="TBC"/>
    <property type="match status" value="1"/>
</dbReference>
<feature type="region of interest" description="Disordered" evidence="3">
    <location>
        <begin position="1004"/>
        <end position="1046"/>
    </location>
</feature>
<evidence type="ECO:0000256" key="2">
    <source>
        <dbReference type="SAM" id="Coils"/>
    </source>
</evidence>
<dbReference type="PROSITE" id="PS50086">
    <property type="entry name" value="TBC_RABGAP"/>
    <property type="match status" value="1"/>
</dbReference>
<evidence type="ECO:0000313" key="6">
    <source>
        <dbReference type="Proteomes" id="UP001642540"/>
    </source>
</evidence>
<dbReference type="PANTHER" id="PTHR47219">
    <property type="entry name" value="RAB GTPASE-ACTIVATING PROTEIN 1-LIKE"/>
    <property type="match status" value="1"/>
</dbReference>
<reference evidence="5 6" key="1">
    <citation type="submission" date="2024-08" db="EMBL/GenBank/DDBJ databases">
        <authorList>
            <person name="Cucini C."/>
            <person name="Frati F."/>
        </authorList>
    </citation>
    <scope>NUCLEOTIDE SEQUENCE [LARGE SCALE GENOMIC DNA]</scope>
</reference>
<dbReference type="InterPro" id="IPR011993">
    <property type="entry name" value="PH-like_dom_sf"/>
</dbReference>
<gene>
    <name evidence="5" type="ORF">ODALV1_LOCUS29771</name>
</gene>
<dbReference type="Proteomes" id="UP001642540">
    <property type="component" value="Unassembled WGS sequence"/>
</dbReference>
<keyword evidence="1" id="KW-0343">GTPase activation</keyword>
<feature type="domain" description="Rab-GAP TBC" evidence="4">
    <location>
        <begin position="515"/>
        <end position="701"/>
    </location>
</feature>
<protein>
    <recommendedName>
        <fullName evidence="4">Rab-GAP TBC domain-containing protein</fullName>
    </recommendedName>
</protein>
<keyword evidence="6" id="KW-1185">Reference proteome</keyword>
<feature type="compositionally biased region" description="Acidic residues" evidence="3">
    <location>
        <begin position="462"/>
        <end position="471"/>
    </location>
</feature>
<dbReference type="Pfam" id="PF12473">
    <property type="entry name" value="DUF3694"/>
    <property type="match status" value="1"/>
</dbReference>
<evidence type="ECO:0000256" key="3">
    <source>
        <dbReference type="SAM" id="MobiDB-lite"/>
    </source>
</evidence>
<dbReference type="SUPFAM" id="SSF50729">
    <property type="entry name" value="PH domain-like"/>
    <property type="match status" value="1"/>
</dbReference>
<feature type="region of interest" description="Disordered" evidence="3">
    <location>
        <begin position="456"/>
        <end position="478"/>
    </location>
</feature>